<dbReference type="Gene3D" id="3.40.430.10">
    <property type="entry name" value="Dihydrofolate Reductase, subunit A"/>
    <property type="match status" value="1"/>
</dbReference>
<organism evidence="2 3">
    <name type="scientific">Cohaesibacter gelatinilyticus</name>
    <dbReference type="NCBI Taxonomy" id="372072"/>
    <lineage>
        <taxon>Bacteria</taxon>
        <taxon>Pseudomonadati</taxon>
        <taxon>Pseudomonadota</taxon>
        <taxon>Alphaproteobacteria</taxon>
        <taxon>Hyphomicrobiales</taxon>
        <taxon>Cohaesibacteraceae</taxon>
    </lineage>
</organism>
<evidence type="ECO:0000259" key="1">
    <source>
        <dbReference type="Pfam" id="PF01872"/>
    </source>
</evidence>
<feature type="domain" description="Bacterial bifunctional deaminase-reductase C-terminal" evidence="1">
    <location>
        <begin position="7"/>
        <end position="170"/>
    </location>
</feature>
<dbReference type="AlphaFoldDB" id="A0A285PIT5"/>
<dbReference type="OrthoDB" id="9782335at2"/>
<evidence type="ECO:0000313" key="3">
    <source>
        <dbReference type="Proteomes" id="UP000219439"/>
    </source>
</evidence>
<dbReference type="EMBL" id="OBEL01000007">
    <property type="protein sequence ID" value="SNZ21193.1"/>
    <property type="molecule type" value="Genomic_DNA"/>
</dbReference>
<reference evidence="2 3" key="1">
    <citation type="submission" date="2017-09" db="EMBL/GenBank/DDBJ databases">
        <authorList>
            <person name="Ehlers B."/>
            <person name="Leendertz F.H."/>
        </authorList>
    </citation>
    <scope>NUCLEOTIDE SEQUENCE [LARGE SCALE GENOMIC DNA]</scope>
    <source>
        <strain evidence="2 3">DSM 18289</strain>
    </source>
</reference>
<dbReference type="InterPro" id="IPR002734">
    <property type="entry name" value="RibDG_C"/>
</dbReference>
<dbReference type="Pfam" id="PF01872">
    <property type="entry name" value="RibD_C"/>
    <property type="match status" value="1"/>
</dbReference>
<sequence>MTSGHIMMAMSLDGFVARSDHTLDWLNKQPTEGENHGFEAFLESVDVIVMGSGSFRTILGFAGWPYTKPVIVLSQSMNDADIPEHLKDKVEISSESPIELIARLTELGHGRVYVDGGAIIRSFLTLDFVKSMKITIVPILIGDGIRMFGELDRDIDLSLEKVEPFSSGLVTLTYRLPEEPG</sequence>
<dbReference type="GO" id="GO:0008703">
    <property type="term" value="F:5-amino-6-(5-phosphoribosylamino)uracil reductase activity"/>
    <property type="evidence" value="ECO:0007669"/>
    <property type="project" value="InterPro"/>
</dbReference>
<evidence type="ECO:0000313" key="2">
    <source>
        <dbReference type="EMBL" id="SNZ21193.1"/>
    </source>
</evidence>
<dbReference type="Proteomes" id="UP000219439">
    <property type="component" value="Unassembled WGS sequence"/>
</dbReference>
<dbReference type="GO" id="GO:0009231">
    <property type="term" value="P:riboflavin biosynthetic process"/>
    <property type="evidence" value="ECO:0007669"/>
    <property type="project" value="InterPro"/>
</dbReference>
<dbReference type="RefSeq" id="WP_097155575.1">
    <property type="nucleotide sequence ID" value="NZ_OBEL01000007.1"/>
</dbReference>
<dbReference type="PANTHER" id="PTHR38011">
    <property type="entry name" value="DIHYDROFOLATE REDUCTASE FAMILY PROTEIN (AFU_ORTHOLOGUE AFUA_8G06820)"/>
    <property type="match status" value="1"/>
</dbReference>
<name>A0A285PIT5_9HYPH</name>
<dbReference type="InterPro" id="IPR024072">
    <property type="entry name" value="DHFR-like_dom_sf"/>
</dbReference>
<keyword evidence="3" id="KW-1185">Reference proteome</keyword>
<dbReference type="SUPFAM" id="SSF53597">
    <property type="entry name" value="Dihydrofolate reductase-like"/>
    <property type="match status" value="1"/>
</dbReference>
<gene>
    <name evidence="2" type="ORF">SAMN06265368_4310</name>
</gene>
<dbReference type="PANTHER" id="PTHR38011:SF11">
    <property type="entry name" value="2,5-DIAMINO-6-RIBOSYLAMINO-4(3H)-PYRIMIDINONE 5'-PHOSPHATE REDUCTASE"/>
    <property type="match status" value="1"/>
</dbReference>
<proteinExistence type="predicted"/>
<dbReference type="InterPro" id="IPR050765">
    <property type="entry name" value="Riboflavin_Biosynth_HTPR"/>
</dbReference>
<accession>A0A285PIT5</accession>
<protein>
    <submittedName>
        <fullName evidence="2">Dihydrofolate reductase</fullName>
    </submittedName>
</protein>